<dbReference type="InParanoid" id="K1R1Q3"/>
<organism evidence="1">
    <name type="scientific">Magallana gigas</name>
    <name type="common">Pacific oyster</name>
    <name type="synonym">Crassostrea gigas</name>
    <dbReference type="NCBI Taxonomy" id="29159"/>
    <lineage>
        <taxon>Eukaryota</taxon>
        <taxon>Metazoa</taxon>
        <taxon>Spiralia</taxon>
        <taxon>Lophotrochozoa</taxon>
        <taxon>Mollusca</taxon>
        <taxon>Bivalvia</taxon>
        <taxon>Autobranchia</taxon>
        <taxon>Pteriomorphia</taxon>
        <taxon>Ostreida</taxon>
        <taxon>Ostreoidea</taxon>
        <taxon>Ostreidae</taxon>
        <taxon>Magallana</taxon>
    </lineage>
</organism>
<gene>
    <name evidence="1" type="ORF">CGI_10004897</name>
</gene>
<name>K1R1Q3_MAGGI</name>
<proteinExistence type="predicted"/>
<dbReference type="AlphaFoldDB" id="K1R1Q3"/>
<reference evidence="1" key="1">
    <citation type="journal article" date="2012" name="Nature">
        <title>The oyster genome reveals stress adaptation and complexity of shell formation.</title>
        <authorList>
            <person name="Zhang G."/>
            <person name="Fang X."/>
            <person name="Guo X."/>
            <person name="Li L."/>
            <person name="Luo R."/>
            <person name="Xu F."/>
            <person name="Yang P."/>
            <person name="Zhang L."/>
            <person name="Wang X."/>
            <person name="Qi H."/>
            <person name="Xiong Z."/>
            <person name="Que H."/>
            <person name="Xie Y."/>
            <person name="Holland P.W."/>
            <person name="Paps J."/>
            <person name="Zhu Y."/>
            <person name="Wu F."/>
            <person name="Chen Y."/>
            <person name="Wang J."/>
            <person name="Peng C."/>
            <person name="Meng J."/>
            <person name="Yang L."/>
            <person name="Liu J."/>
            <person name="Wen B."/>
            <person name="Zhang N."/>
            <person name="Huang Z."/>
            <person name="Zhu Q."/>
            <person name="Feng Y."/>
            <person name="Mount A."/>
            <person name="Hedgecock D."/>
            <person name="Xu Z."/>
            <person name="Liu Y."/>
            <person name="Domazet-Loso T."/>
            <person name="Du Y."/>
            <person name="Sun X."/>
            <person name="Zhang S."/>
            <person name="Liu B."/>
            <person name="Cheng P."/>
            <person name="Jiang X."/>
            <person name="Li J."/>
            <person name="Fan D."/>
            <person name="Wang W."/>
            <person name="Fu W."/>
            <person name="Wang T."/>
            <person name="Wang B."/>
            <person name="Zhang J."/>
            <person name="Peng Z."/>
            <person name="Li Y."/>
            <person name="Li N."/>
            <person name="Wang J."/>
            <person name="Chen M."/>
            <person name="He Y."/>
            <person name="Tan F."/>
            <person name="Song X."/>
            <person name="Zheng Q."/>
            <person name="Huang R."/>
            <person name="Yang H."/>
            <person name="Du X."/>
            <person name="Chen L."/>
            <person name="Yang M."/>
            <person name="Gaffney P.M."/>
            <person name="Wang S."/>
            <person name="Luo L."/>
            <person name="She Z."/>
            <person name="Ming Y."/>
            <person name="Huang W."/>
            <person name="Zhang S."/>
            <person name="Huang B."/>
            <person name="Zhang Y."/>
            <person name="Qu T."/>
            <person name="Ni P."/>
            <person name="Miao G."/>
            <person name="Wang J."/>
            <person name="Wang Q."/>
            <person name="Steinberg C.E."/>
            <person name="Wang H."/>
            <person name="Li N."/>
            <person name="Qian L."/>
            <person name="Zhang G."/>
            <person name="Li Y."/>
            <person name="Yang H."/>
            <person name="Liu X."/>
            <person name="Wang J."/>
            <person name="Yin Y."/>
            <person name="Wang J."/>
        </authorList>
    </citation>
    <scope>NUCLEOTIDE SEQUENCE [LARGE SCALE GENOMIC DNA]</scope>
    <source>
        <strain evidence="1">05x7-T-G4-1.051#20</strain>
    </source>
</reference>
<evidence type="ECO:0000313" key="1">
    <source>
        <dbReference type="EMBL" id="EKC27641.1"/>
    </source>
</evidence>
<dbReference type="EMBL" id="JH816684">
    <property type="protein sequence ID" value="EKC27641.1"/>
    <property type="molecule type" value="Genomic_DNA"/>
</dbReference>
<accession>K1R1Q3</accession>
<sequence length="77" mass="8786">MYSSGCYATALLVFLKKDRRIVNLITIYLHFPEISLQQEEAAVSLIRAEGDEKSNLIGTSLEGKTKDIHREEKLLNY</sequence>
<dbReference type="HOGENOM" id="CLU_2640502_0_0_1"/>
<protein>
    <submittedName>
        <fullName evidence="1">Uncharacterized protein</fullName>
    </submittedName>
</protein>